<sequence length="77" mass="9117">MSLEYSVFLSQVAFKAAHQTQDGRHEEMSDSAIFEPLRSRLQLMELTMDHLKLLRLERLSILYESTYQRKFVSSHEL</sequence>
<dbReference type="EMBL" id="JAYWIO010000001">
    <property type="protein sequence ID" value="KAK7292448.1"/>
    <property type="molecule type" value="Genomic_DNA"/>
</dbReference>
<name>A0AAN9J5C6_CROPI</name>
<protein>
    <submittedName>
        <fullName evidence="1">Uncharacterized protein</fullName>
    </submittedName>
</protein>
<gene>
    <name evidence="1" type="ORF">RIF29_08229</name>
</gene>
<accession>A0AAN9J5C6</accession>
<dbReference type="AlphaFoldDB" id="A0AAN9J5C6"/>
<evidence type="ECO:0000313" key="2">
    <source>
        <dbReference type="Proteomes" id="UP001372338"/>
    </source>
</evidence>
<proteinExistence type="predicted"/>
<comment type="caution">
    <text evidence="1">The sequence shown here is derived from an EMBL/GenBank/DDBJ whole genome shotgun (WGS) entry which is preliminary data.</text>
</comment>
<dbReference type="Proteomes" id="UP001372338">
    <property type="component" value="Unassembled WGS sequence"/>
</dbReference>
<reference evidence="1 2" key="1">
    <citation type="submission" date="2024-01" db="EMBL/GenBank/DDBJ databases">
        <title>The genomes of 5 underutilized Papilionoideae crops provide insights into root nodulation and disease resistanc.</title>
        <authorList>
            <person name="Yuan L."/>
        </authorList>
    </citation>
    <scope>NUCLEOTIDE SEQUENCE [LARGE SCALE GENOMIC DNA]</scope>
    <source>
        <strain evidence="1">ZHUSHIDOU_FW_LH</strain>
        <tissue evidence="1">Leaf</tissue>
    </source>
</reference>
<evidence type="ECO:0000313" key="1">
    <source>
        <dbReference type="EMBL" id="KAK7292448.1"/>
    </source>
</evidence>
<keyword evidence="2" id="KW-1185">Reference proteome</keyword>
<organism evidence="1 2">
    <name type="scientific">Crotalaria pallida</name>
    <name type="common">Smooth rattlebox</name>
    <name type="synonym">Crotalaria striata</name>
    <dbReference type="NCBI Taxonomy" id="3830"/>
    <lineage>
        <taxon>Eukaryota</taxon>
        <taxon>Viridiplantae</taxon>
        <taxon>Streptophyta</taxon>
        <taxon>Embryophyta</taxon>
        <taxon>Tracheophyta</taxon>
        <taxon>Spermatophyta</taxon>
        <taxon>Magnoliopsida</taxon>
        <taxon>eudicotyledons</taxon>
        <taxon>Gunneridae</taxon>
        <taxon>Pentapetalae</taxon>
        <taxon>rosids</taxon>
        <taxon>fabids</taxon>
        <taxon>Fabales</taxon>
        <taxon>Fabaceae</taxon>
        <taxon>Papilionoideae</taxon>
        <taxon>50 kb inversion clade</taxon>
        <taxon>genistoids sensu lato</taxon>
        <taxon>core genistoids</taxon>
        <taxon>Crotalarieae</taxon>
        <taxon>Crotalaria</taxon>
    </lineage>
</organism>